<feature type="signal peptide" evidence="1">
    <location>
        <begin position="1"/>
        <end position="19"/>
    </location>
</feature>
<gene>
    <name evidence="3" type="ORF">PHLGIDRAFT_180844</name>
</gene>
<dbReference type="EMBL" id="KN840562">
    <property type="protein sequence ID" value="KIP04806.1"/>
    <property type="molecule type" value="Genomic_DNA"/>
</dbReference>
<proteinExistence type="predicted"/>
<sequence>MISPSSLPFILLLSKLALAANNWNEPCLSGTCSYDLDNSTSHGTARGSLYISGSTNAISDLTAAAGWTVLDCDASTGAQDIRAVCTGDNSTCSHVYQNGVVGTIVRLPDNCGKMPFARVAAEWTSDNQSVPDSVAQKLRRRSEPSTVRGITLDTQFHKIDPSSHGQVSMLVQGATGLNSTDALPVPSNSTLNGRSLFGKITSSISSILKDLSFNVDKSNTQTISVNKPFTLIDKTEQCAASGNLTAFTAGLKVDVVAAAQASVNYGVVAQGSIVPPKVSQFGLFADFDAELDGTLDVNALASISLSSGQVTIFQAGLPGLDFPGILTIGPSFEVNALASAMVEADVQMTVGLAYNISGAKLYFPPSSGSSTGVFKPADTQLKLSANPSVVASGNVQAHLIPTVLFGIDALSGLADATIDLNLDTFAELDLSLSKSSASQLSGCTDVKTGLSVNAGASGSFLGLFSKSTTVSLFSKTFTVFEKCFSKGLRRGHARELATMSLAKRIAPGVTCTDGGSLSQTSITNETVSASSIH</sequence>
<evidence type="ECO:0000313" key="4">
    <source>
        <dbReference type="Proteomes" id="UP000053257"/>
    </source>
</evidence>
<evidence type="ECO:0000313" key="3">
    <source>
        <dbReference type="EMBL" id="KIP04806.1"/>
    </source>
</evidence>
<evidence type="ECO:0000256" key="1">
    <source>
        <dbReference type="SAM" id="SignalP"/>
    </source>
</evidence>
<name>A0A0C3RUR2_PHLG1</name>
<dbReference type="Pfam" id="PF23865">
    <property type="entry name" value="DUF7223"/>
    <property type="match status" value="1"/>
</dbReference>
<accession>A0A0C3RUR2</accession>
<keyword evidence="1" id="KW-0732">Signal</keyword>
<dbReference type="OrthoDB" id="73875at2759"/>
<protein>
    <recommendedName>
        <fullName evidence="2">DUF7223 domain-containing protein</fullName>
    </recommendedName>
</protein>
<organism evidence="3 4">
    <name type="scientific">Phlebiopsis gigantea (strain 11061_1 CR5-6)</name>
    <name type="common">White-rot fungus</name>
    <name type="synonym">Peniophora gigantea</name>
    <dbReference type="NCBI Taxonomy" id="745531"/>
    <lineage>
        <taxon>Eukaryota</taxon>
        <taxon>Fungi</taxon>
        <taxon>Dikarya</taxon>
        <taxon>Basidiomycota</taxon>
        <taxon>Agaricomycotina</taxon>
        <taxon>Agaricomycetes</taxon>
        <taxon>Polyporales</taxon>
        <taxon>Phanerochaetaceae</taxon>
        <taxon>Phlebiopsis</taxon>
    </lineage>
</organism>
<dbReference type="InterPro" id="IPR055647">
    <property type="entry name" value="DUF7223"/>
</dbReference>
<dbReference type="HOGENOM" id="CLU_022145_0_0_1"/>
<evidence type="ECO:0000259" key="2">
    <source>
        <dbReference type="Pfam" id="PF23865"/>
    </source>
</evidence>
<feature type="domain" description="DUF7223" evidence="2">
    <location>
        <begin position="289"/>
        <end position="484"/>
    </location>
</feature>
<feature type="chain" id="PRO_5002169606" description="DUF7223 domain-containing protein" evidence="1">
    <location>
        <begin position="20"/>
        <end position="533"/>
    </location>
</feature>
<reference evidence="3 4" key="1">
    <citation type="journal article" date="2014" name="PLoS Genet.">
        <title>Analysis of the Phlebiopsis gigantea genome, transcriptome and secretome provides insight into its pioneer colonization strategies of wood.</title>
        <authorList>
            <person name="Hori C."/>
            <person name="Ishida T."/>
            <person name="Igarashi K."/>
            <person name="Samejima M."/>
            <person name="Suzuki H."/>
            <person name="Master E."/>
            <person name="Ferreira P."/>
            <person name="Ruiz-Duenas F.J."/>
            <person name="Held B."/>
            <person name="Canessa P."/>
            <person name="Larrondo L.F."/>
            <person name="Schmoll M."/>
            <person name="Druzhinina I.S."/>
            <person name="Kubicek C.P."/>
            <person name="Gaskell J.A."/>
            <person name="Kersten P."/>
            <person name="St John F."/>
            <person name="Glasner J."/>
            <person name="Sabat G."/>
            <person name="Splinter BonDurant S."/>
            <person name="Syed K."/>
            <person name="Yadav J."/>
            <person name="Mgbeahuruike A.C."/>
            <person name="Kovalchuk A."/>
            <person name="Asiegbu F.O."/>
            <person name="Lackner G."/>
            <person name="Hoffmeister D."/>
            <person name="Rencoret J."/>
            <person name="Gutierrez A."/>
            <person name="Sun H."/>
            <person name="Lindquist E."/>
            <person name="Barry K."/>
            <person name="Riley R."/>
            <person name="Grigoriev I.V."/>
            <person name="Henrissat B."/>
            <person name="Kues U."/>
            <person name="Berka R.M."/>
            <person name="Martinez A.T."/>
            <person name="Covert S.F."/>
            <person name="Blanchette R.A."/>
            <person name="Cullen D."/>
        </authorList>
    </citation>
    <scope>NUCLEOTIDE SEQUENCE [LARGE SCALE GENOMIC DNA]</scope>
    <source>
        <strain evidence="3 4">11061_1 CR5-6</strain>
    </source>
</reference>
<keyword evidence="4" id="KW-1185">Reference proteome</keyword>
<dbReference type="Proteomes" id="UP000053257">
    <property type="component" value="Unassembled WGS sequence"/>
</dbReference>
<dbReference type="AlphaFoldDB" id="A0A0C3RUR2"/>